<dbReference type="Proteomes" id="UP001227101">
    <property type="component" value="Chromosome"/>
</dbReference>
<sequence length="70" mass="7602">MDGALFSHPVAEEPRSATSTTPQDDRYGSLFRQPAYTPAPSSEGTADPGPRRRQAANSRAHDPSGRRAHR</sequence>
<dbReference type="RefSeq" id="WP_285453108.1">
    <property type="nucleotide sequence ID" value="NZ_CP127173.1"/>
</dbReference>
<organism evidence="2 3">
    <name type="scientific">Amycolatopsis nalaikhensis</name>
    <dbReference type="NCBI Taxonomy" id="715472"/>
    <lineage>
        <taxon>Bacteria</taxon>
        <taxon>Bacillati</taxon>
        <taxon>Actinomycetota</taxon>
        <taxon>Actinomycetes</taxon>
        <taxon>Pseudonocardiales</taxon>
        <taxon>Pseudonocardiaceae</taxon>
        <taxon>Amycolatopsis</taxon>
    </lineage>
</organism>
<protein>
    <submittedName>
        <fullName evidence="2">Uncharacterized protein</fullName>
    </submittedName>
</protein>
<proteinExistence type="predicted"/>
<evidence type="ECO:0000256" key="1">
    <source>
        <dbReference type="SAM" id="MobiDB-lite"/>
    </source>
</evidence>
<accession>A0ABY8XK73</accession>
<evidence type="ECO:0000313" key="3">
    <source>
        <dbReference type="Proteomes" id="UP001227101"/>
    </source>
</evidence>
<feature type="compositionally biased region" description="Basic and acidic residues" evidence="1">
    <location>
        <begin position="59"/>
        <end position="70"/>
    </location>
</feature>
<gene>
    <name evidence="2" type="ORF">QP939_45845</name>
</gene>
<reference evidence="2 3" key="1">
    <citation type="submission" date="2023-06" db="EMBL/GenBank/DDBJ databases">
        <authorList>
            <person name="Oyuntsetseg B."/>
            <person name="Kim S.B."/>
        </authorList>
    </citation>
    <scope>NUCLEOTIDE SEQUENCE [LARGE SCALE GENOMIC DNA]</scope>
    <source>
        <strain evidence="2 3">2-2</strain>
    </source>
</reference>
<evidence type="ECO:0000313" key="2">
    <source>
        <dbReference type="EMBL" id="WIV56047.1"/>
    </source>
</evidence>
<name>A0ABY8XK73_9PSEU</name>
<keyword evidence="3" id="KW-1185">Reference proteome</keyword>
<feature type="region of interest" description="Disordered" evidence="1">
    <location>
        <begin position="1"/>
        <end position="70"/>
    </location>
</feature>
<dbReference type="EMBL" id="CP127173">
    <property type="protein sequence ID" value="WIV56047.1"/>
    <property type="molecule type" value="Genomic_DNA"/>
</dbReference>